<dbReference type="KEGG" id="cvr:CHLNCDRAFT_17725"/>
<evidence type="ECO:0000259" key="1">
    <source>
        <dbReference type="Pfam" id="PF01789"/>
    </source>
</evidence>
<reference evidence="2 3" key="1">
    <citation type="journal article" date="2010" name="Plant Cell">
        <title>The Chlorella variabilis NC64A genome reveals adaptation to photosymbiosis, coevolution with viruses, and cryptic sex.</title>
        <authorList>
            <person name="Blanc G."/>
            <person name="Duncan G."/>
            <person name="Agarkova I."/>
            <person name="Borodovsky M."/>
            <person name="Gurnon J."/>
            <person name="Kuo A."/>
            <person name="Lindquist E."/>
            <person name="Lucas S."/>
            <person name="Pangilinan J."/>
            <person name="Polle J."/>
            <person name="Salamov A."/>
            <person name="Terry A."/>
            <person name="Yamada T."/>
            <person name="Dunigan D.D."/>
            <person name="Grigoriev I.V."/>
            <person name="Claverie J.M."/>
            <person name="Van Etten J.L."/>
        </authorList>
    </citation>
    <scope>NUCLEOTIDE SEQUENCE [LARGE SCALE GENOMIC DNA]</scope>
    <source>
        <strain evidence="2 3">NC64A</strain>
    </source>
</reference>
<evidence type="ECO:0000313" key="2">
    <source>
        <dbReference type="EMBL" id="EFN56320.1"/>
    </source>
</evidence>
<evidence type="ECO:0000313" key="3">
    <source>
        <dbReference type="Proteomes" id="UP000008141"/>
    </source>
</evidence>
<dbReference type="PANTHER" id="PTHR31407">
    <property type="match status" value="1"/>
</dbReference>
<accession>E1ZCY4</accession>
<organism evidence="3">
    <name type="scientific">Chlorella variabilis</name>
    <name type="common">Green alga</name>
    <dbReference type="NCBI Taxonomy" id="554065"/>
    <lineage>
        <taxon>Eukaryota</taxon>
        <taxon>Viridiplantae</taxon>
        <taxon>Chlorophyta</taxon>
        <taxon>core chlorophytes</taxon>
        <taxon>Trebouxiophyceae</taxon>
        <taxon>Chlorellales</taxon>
        <taxon>Chlorellaceae</taxon>
        <taxon>Chlorella clade</taxon>
        <taxon>Chlorella</taxon>
    </lineage>
</organism>
<sequence>DDLVTFANPSQGYTLLRPAAWEQVDKAGADSLFRDPSKKSTNVGVTVYPVRIASLDQFGDLQAVGERLLGAERAKESTLSVAMVAQTARSSASGAATYDFEYELESTRGRKRILS</sequence>
<proteinExistence type="predicted"/>
<dbReference type="EMBL" id="GL433842">
    <property type="protein sequence ID" value="EFN56320.1"/>
    <property type="molecule type" value="Genomic_DNA"/>
</dbReference>
<dbReference type="AlphaFoldDB" id="E1ZCY4"/>
<keyword evidence="3" id="KW-1185">Reference proteome</keyword>
<dbReference type="Proteomes" id="UP000008141">
    <property type="component" value="Unassembled WGS sequence"/>
</dbReference>
<feature type="domain" description="PsbP C-terminal" evidence="1">
    <location>
        <begin position="2"/>
        <end position="112"/>
    </location>
</feature>
<protein>
    <recommendedName>
        <fullName evidence="1">PsbP C-terminal domain-containing protein</fullName>
    </recommendedName>
</protein>
<gene>
    <name evidence="2" type="ORF">CHLNCDRAFT_17725</name>
</gene>
<dbReference type="SUPFAM" id="SSF55724">
    <property type="entry name" value="Mog1p/PsbP-like"/>
    <property type="match status" value="1"/>
</dbReference>
<dbReference type="eggNOG" id="ENOG502QVK7">
    <property type="taxonomic scope" value="Eukaryota"/>
</dbReference>
<dbReference type="InterPro" id="IPR016123">
    <property type="entry name" value="Mog1/PsbP_a/b/a-sand"/>
</dbReference>
<dbReference type="InParanoid" id="E1ZCY4"/>
<dbReference type="Gene3D" id="3.40.1000.10">
    <property type="entry name" value="Mog1/PsbP, alpha/beta/alpha sandwich"/>
    <property type="match status" value="1"/>
</dbReference>
<dbReference type="InterPro" id="IPR002683">
    <property type="entry name" value="PsbP_C"/>
</dbReference>
<dbReference type="GO" id="GO:0015979">
    <property type="term" value="P:photosynthesis"/>
    <property type="evidence" value="ECO:0007669"/>
    <property type="project" value="InterPro"/>
</dbReference>
<dbReference type="Pfam" id="PF01789">
    <property type="entry name" value="PsbP"/>
    <property type="match status" value="1"/>
</dbReference>
<dbReference type="GO" id="GO:0005509">
    <property type="term" value="F:calcium ion binding"/>
    <property type="evidence" value="ECO:0007669"/>
    <property type="project" value="InterPro"/>
</dbReference>
<feature type="non-terminal residue" evidence="2">
    <location>
        <position position="1"/>
    </location>
</feature>
<dbReference type="STRING" id="554065.E1ZCY4"/>
<dbReference type="GeneID" id="17355667"/>
<dbReference type="OrthoDB" id="2020701at2759"/>
<dbReference type="RefSeq" id="XP_005848422.1">
    <property type="nucleotide sequence ID" value="XM_005848360.1"/>
</dbReference>
<name>E1ZCY4_CHLVA</name>
<dbReference type="PANTHER" id="PTHR31407:SF3">
    <property type="entry name" value="PSBP DOMAIN-CONTAINING PROTEIN 2, CHLOROPLASTIC"/>
    <property type="match status" value="1"/>
</dbReference>
<dbReference type="GO" id="GO:0019898">
    <property type="term" value="C:extrinsic component of membrane"/>
    <property type="evidence" value="ECO:0007669"/>
    <property type="project" value="InterPro"/>
</dbReference>
<dbReference type="GO" id="GO:0009654">
    <property type="term" value="C:photosystem II oxygen evolving complex"/>
    <property type="evidence" value="ECO:0007669"/>
    <property type="project" value="InterPro"/>
</dbReference>
<feature type="non-terminal residue" evidence="2">
    <location>
        <position position="115"/>
    </location>
</feature>